<dbReference type="EMBL" id="NKCI01000135">
    <property type="protein sequence ID" value="RSL52437.1"/>
    <property type="molecule type" value="Genomic_DNA"/>
</dbReference>
<dbReference type="Proteomes" id="UP000288168">
    <property type="component" value="Unassembled WGS sequence"/>
</dbReference>
<feature type="region of interest" description="Disordered" evidence="1">
    <location>
        <begin position="1"/>
        <end position="49"/>
    </location>
</feature>
<protein>
    <submittedName>
        <fullName evidence="2">Uncharacterized protein</fullName>
    </submittedName>
</protein>
<keyword evidence="3" id="KW-1185">Reference proteome</keyword>
<dbReference type="STRING" id="1325734.A0A428PHE6"/>
<reference evidence="2 3" key="1">
    <citation type="submission" date="2017-06" db="EMBL/GenBank/DDBJ databases">
        <title>Comparative genomic analysis of Ambrosia Fusariam Clade fungi.</title>
        <authorList>
            <person name="Stajich J.E."/>
            <person name="Carrillo J."/>
            <person name="Kijimoto T."/>
            <person name="Eskalen A."/>
            <person name="O'Donnell K."/>
            <person name="Kasson M."/>
        </authorList>
    </citation>
    <scope>NUCLEOTIDE SEQUENCE [LARGE SCALE GENOMIC DNA]</scope>
    <source>
        <strain evidence="2 3">NRRL62584</strain>
    </source>
</reference>
<name>A0A428PHE6_9HYPO</name>
<proteinExistence type="predicted"/>
<evidence type="ECO:0000313" key="2">
    <source>
        <dbReference type="EMBL" id="RSL52437.1"/>
    </source>
</evidence>
<feature type="compositionally biased region" description="Basic and acidic residues" evidence="1">
    <location>
        <begin position="37"/>
        <end position="48"/>
    </location>
</feature>
<comment type="caution">
    <text evidence="2">The sequence shown here is derived from an EMBL/GenBank/DDBJ whole genome shotgun (WGS) entry which is preliminary data.</text>
</comment>
<accession>A0A428PHE6</accession>
<evidence type="ECO:0000313" key="3">
    <source>
        <dbReference type="Proteomes" id="UP000288168"/>
    </source>
</evidence>
<evidence type="ECO:0000256" key="1">
    <source>
        <dbReference type="SAM" id="MobiDB-lite"/>
    </source>
</evidence>
<sequence length="225" mass="26253">MVPIRYRPGRKPDRYRRAPRNVEAAEPGLRIPQLRPRQGEENRRPRVTEKKKKKRQLLLIDCAIDCAIDAKKEIKKRLALLMNSLIVDIEKEMTRTWVLLIDSIVDIKKEWKRRQVLPIGGTFGRTLGIVSMKDLDQIWLSPSQCLIWTYHPQLWKHQSSTNNYNRSHTYQKDSIFMYQESANDGIISETGKIILTGAEDLLRAKRWAAWRGYNHGHLPTTAALE</sequence>
<organism evidence="2 3">
    <name type="scientific">Fusarium duplospermum</name>
    <dbReference type="NCBI Taxonomy" id="1325734"/>
    <lineage>
        <taxon>Eukaryota</taxon>
        <taxon>Fungi</taxon>
        <taxon>Dikarya</taxon>
        <taxon>Ascomycota</taxon>
        <taxon>Pezizomycotina</taxon>
        <taxon>Sordariomycetes</taxon>
        <taxon>Hypocreomycetidae</taxon>
        <taxon>Hypocreales</taxon>
        <taxon>Nectriaceae</taxon>
        <taxon>Fusarium</taxon>
        <taxon>Fusarium solani species complex</taxon>
    </lineage>
</organism>
<gene>
    <name evidence="2" type="ORF">CEP54_010921</name>
</gene>
<dbReference type="OrthoDB" id="10547139at2759"/>
<dbReference type="AlphaFoldDB" id="A0A428PHE6"/>